<dbReference type="EMBL" id="JAZKLI010000001">
    <property type="protein sequence ID" value="MEE9684179.1"/>
    <property type="molecule type" value="Genomic_DNA"/>
</dbReference>
<evidence type="ECO:0000313" key="2">
    <source>
        <dbReference type="Proteomes" id="UP001335910"/>
    </source>
</evidence>
<comment type="caution">
    <text evidence="1">The sequence shown here is derived from an EMBL/GenBank/DDBJ whole genome shotgun (WGS) entry which is preliminary data.</text>
</comment>
<evidence type="ECO:0000313" key="1">
    <source>
        <dbReference type="EMBL" id="MEE9684179.1"/>
    </source>
</evidence>
<organism evidence="1 2">
    <name type="scientific">Lelliottia amnigena</name>
    <name type="common">Enterobacter amnigenus</name>
    <dbReference type="NCBI Taxonomy" id="61646"/>
    <lineage>
        <taxon>Bacteria</taxon>
        <taxon>Pseudomonadati</taxon>
        <taxon>Pseudomonadota</taxon>
        <taxon>Gammaproteobacteria</taxon>
        <taxon>Enterobacterales</taxon>
        <taxon>Enterobacteriaceae</taxon>
        <taxon>Lelliottia</taxon>
    </lineage>
</organism>
<name>A0ABU7UB49_LELAM</name>
<dbReference type="Proteomes" id="UP001335910">
    <property type="component" value="Unassembled WGS sequence"/>
</dbReference>
<protein>
    <submittedName>
        <fullName evidence="1">Uncharacterized protein</fullName>
    </submittedName>
</protein>
<keyword evidence="2" id="KW-1185">Reference proteome</keyword>
<gene>
    <name evidence="1" type="ORF">V4839_11945</name>
</gene>
<sequence>MSSANLSENKMSLRIDIQRQKINILRDSFPESSIIIKYNNFINYVDQHRSITHYHINRIRCASGSENDYEVFEVVSYFCGGGSNLLDLVYCYYKEDDTDPVAIEAESYHNALTNGQPPISLSSGREIEDFDVRNISFYCILDWGKE</sequence>
<reference evidence="1 2" key="1">
    <citation type="submission" date="2023-10" db="EMBL/GenBank/DDBJ databases">
        <title>Wastewater isolates of ESBL- and carbapenemase-producing Gram-negative bacteria from New Zealand.</title>
        <authorList>
            <person name="Straub C."/>
            <person name="Weaver L."/>
            <person name="Cornelius A."/>
            <person name="Mcgill E."/>
            <person name="Dyet K."/>
            <person name="White L."/>
            <person name="Pattis I."/>
        </authorList>
    </citation>
    <scope>NUCLEOTIDE SEQUENCE [LARGE SCALE GENOMIC DNA]</scope>
    <source>
        <strain evidence="1 2">ESBL35</strain>
    </source>
</reference>
<dbReference type="RefSeq" id="WP_331389773.1">
    <property type="nucleotide sequence ID" value="NZ_JAZKLB010000001.1"/>
</dbReference>
<proteinExistence type="predicted"/>
<accession>A0ABU7UB49</accession>